<dbReference type="InterPro" id="IPR023298">
    <property type="entry name" value="ATPase_P-typ_TM_dom_sf"/>
</dbReference>
<dbReference type="Proteomes" id="UP001379533">
    <property type="component" value="Chromosome"/>
</dbReference>
<organism evidence="2 3">
    <name type="scientific">Pendulispora brunnea</name>
    <dbReference type="NCBI Taxonomy" id="2905690"/>
    <lineage>
        <taxon>Bacteria</taxon>
        <taxon>Pseudomonadati</taxon>
        <taxon>Myxococcota</taxon>
        <taxon>Myxococcia</taxon>
        <taxon>Myxococcales</taxon>
        <taxon>Sorangiineae</taxon>
        <taxon>Pendulisporaceae</taxon>
        <taxon>Pendulispora</taxon>
    </lineage>
</organism>
<evidence type="ECO:0000313" key="2">
    <source>
        <dbReference type="EMBL" id="WXA91750.1"/>
    </source>
</evidence>
<dbReference type="EMBL" id="CP089982">
    <property type="protein sequence ID" value="WXA91750.1"/>
    <property type="molecule type" value="Genomic_DNA"/>
</dbReference>
<feature type="transmembrane region" description="Helical" evidence="1">
    <location>
        <begin position="48"/>
        <end position="65"/>
    </location>
</feature>
<evidence type="ECO:0000313" key="3">
    <source>
        <dbReference type="Proteomes" id="UP001379533"/>
    </source>
</evidence>
<keyword evidence="1" id="KW-0812">Transmembrane</keyword>
<sequence>MIVRTGGSPFRSRPSRALTTTTLSIVGAGIALPFVPGAAVLGFVPLPWPFFVFLALATATYLLLVERVKRRMLRKAFA</sequence>
<gene>
    <name evidence="2" type="ORF">LZC95_35525</name>
</gene>
<keyword evidence="1" id="KW-0472">Membrane</keyword>
<keyword evidence="3" id="KW-1185">Reference proteome</keyword>
<name>A0ABZ2K2I0_9BACT</name>
<protein>
    <submittedName>
        <fullName evidence="2">Uncharacterized protein</fullName>
    </submittedName>
</protein>
<reference evidence="2 3" key="1">
    <citation type="submission" date="2021-12" db="EMBL/GenBank/DDBJ databases">
        <title>Discovery of the Pendulisporaceae a myxobacterial family with distinct sporulation behavior and unique specialized metabolism.</title>
        <authorList>
            <person name="Garcia R."/>
            <person name="Popoff A."/>
            <person name="Bader C.D."/>
            <person name="Loehr J."/>
            <person name="Walesch S."/>
            <person name="Walt C."/>
            <person name="Boldt J."/>
            <person name="Bunk B."/>
            <person name="Haeckl F.J.F.P.J."/>
            <person name="Gunesch A.P."/>
            <person name="Birkelbach J."/>
            <person name="Nuebel U."/>
            <person name="Pietschmann T."/>
            <person name="Bach T."/>
            <person name="Mueller R."/>
        </authorList>
    </citation>
    <scope>NUCLEOTIDE SEQUENCE [LARGE SCALE GENOMIC DNA]</scope>
    <source>
        <strain evidence="2 3">MSr12523</strain>
    </source>
</reference>
<feature type="transmembrane region" description="Helical" evidence="1">
    <location>
        <begin position="21"/>
        <end position="42"/>
    </location>
</feature>
<accession>A0ABZ2K2I0</accession>
<evidence type="ECO:0000256" key="1">
    <source>
        <dbReference type="SAM" id="Phobius"/>
    </source>
</evidence>
<dbReference type="SUPFAM" id="SSF81665">
    <property type="entry name" value="Calcium ATPase, transmembrane domain M"/>
    <property type="match status" value="1"/>
</dbReference>
<dbReference type="RefSeq" id="WP_394850993.1">
    <property type="nucleotide sequence ID" value="NZ_CP089982.1"/>
</dbReference>
<keyword evidence="1" id="KW-1133">Transmembrane helix</keyword>
<proteinExistence type="predicted"/>